<protein>
    <submittedName>
        <fullName evidence="1">Phage-associated protein, BcepMu gp16 family</fullName>
    </submittedName>
</protein>
<proteinExistence type="predicted"/>
<dbReference type="AlphaFoldDB" id="A0AB34TGS5"/>
<dbReference type="RefSeq" id="WP_053461142.1">
    <property type="nucleotide sequence ID" value="NZ_JAKJRS010000010.1"/>
</dbReference>
<evidence type="ECO:0000313" key="2">
    <source>
        <dbReference type="Proteomes" id="UP000037632"/>
    </source>
</evidence>
<dbReference type="EMBL" id="JZIW01000001">
    <property type="protein sequence ID" value="KOO82283.1"/>
    <property type="molecule type" value="Genomic_DNA"/>
</dbReference>
<gene>
    <name evidence="1" type="ORF">VL23_03050</name>
</gene>
<dbReference type="InterPro" id="IPR026365">
    <property type="entry name" value="BcepMu_gp16"/>
</dbReference>
<comment type="caution">
    <text evidence="1">The sequence shown here is derived from an EMBL/GenBank/DDBJ whole genome shotgun (WGS) entry which is preliminary data.</text>
</comment>
<organism evidence="1 2">
    <name type="scientific">Stenotrophomonas maltophilia</name>
    <name type="common">Pseudomonas maltophilia</name>
    <name type="synonym">Xanthomonas maltophilia</name>
    <dbReference type="NCBI Taxonomy" id="40324"/>
    <lineage>
        <taxon>Bacteria</taxon>
        <taxon>Pseudomonadati</taxon>
        <taxon>Pseudomonadota</taxon>
        <taxon>Gammaproteobacteria</taxon>
        <taxon>Lysobacterales</taxon>
        <taxon>Lysobacteraceae</taxon>
        <taxon>Stenotrophomonas</taxon>
        <taxon>Stenotrophomonas maltophilia group</taxon>
    </lineage>
</organism>
<reference evidence="1 2" key="1">
    <citation type="journal article" date="2015" name="Antimicrob. Agents Chemother.">
        <title>Whole-Genome Sequencing Identifies Emergence of a Quinolone Resistance Mutation in a Case of Stenotrophomonas maltophilia Bacteremia.</title>
        <authorList>
            <person name="Pak T.R."/>
            <person name="Altman D.R."/>
            <person name="Attie O."/>
            <person name="Sebra R."/>
            <person name="Hamula C.L."/>
            <person name="Lewis M."/>
            <person name="Deikus G."/>
            <person name="Newman L.C."/>
            <person name="Fang G."/>
            <person name="Hand J."/>
            <person name="Papel G."/>
            <person name="Wallach F."/>
            <person name="Schadt E.E."/>
            <person name="Huprikar S."/>
            <person name="van Bakel H."/>
            <person name="Kasarskis A."/>
            <person name="Bashir A."/>
        </authorList>
    </citation>
    <scope>NUCLEOTIDE SEQUENCE [LARGE SCALE GENOMIC DNA]</scope>
    <source>
        <strain evidence="1 2">ISMMS6</strain>
    </source>
</reference>
<dbReference type="Proteomes" id="UP000037632">
    <property type="component" value="Unassembled WGS sequence"/>
</dbReference>
<evidence type="ECO:0000313" key="1">
    <source>
        <dbReference type="EMBL" id="KOO82283.1"/>
    </source>
</evidence>
<sequence>MSKPVLKTAPQVREELDRKGISIAEFARTHNLDQRATWLVLSGRNKGRRGEAHKAAVVLGIKAGTIDPASN</sequence>
<dbReference type="NCBIfam" id="TIGR04111">
    <property type="entry name" value="BcepMu_gp16"/>
    <property type="match status" value="1"/>
</dbReference>
<name>A0AB34TGS5_STEMA</name>
<accession>A0AB34TGS5</accession>